<dbReference type="PROSITE" id="PS50181">
    <property type="entry name" value="FBOX"/>
    <property type="match status" value="1"/>
</dbReference>
<dbReference type="Proteomes" id="UP000077315">
    <property type="component" value="Unassembled WGS sequence"/>
</dbReference>
<dbReference type="SMART" id="SM00256">
    <property type="entry name" value="FBOX"/>
    <property type="match status" value="1"/>
</dbReference>
<dbReference type="RefSeq" id="XP_018291574.1">
    <property type="nucleotide sequence ID" value="XM_018443262.1"/>
</dbReference>
<organism evidence="2 3">
    <name type="scientific">Phycomyces blakesleeanus (strain ATCC 8743b / DSM 1359 / FGSC 10004 / NBRC 33097 / NRRL 1555)</name>
    <dbReference type="NCBI Taxonomy" id="763407"/>
    <lineage>
        <taxon>Eukaryota</taxon>
        <taxon>Fungi</taxon>
        <taxon>Fungi incertae sedis</taxon>
        <taxon>Mucoromycota</taxon>
        <taxon>Mucoromycotina</taxon>
        <taxon>Mucoromycetes</taxon>
        <taxon>Mucorales</taxon>
        <taxon>Phycomycetaceae</taxon>
        <taxon>Phycomyces</taxon>
    </lineage>
</organism>
<accession>A0A167MQC8</accession>
<dbReference type="InterPro" id="IPR001810">
    <property type="entry name" value="F-box_dom"/>
</dbReference>
<dbReference type="InParanoid" id="A0A167MQC8"/>
<dbReference type="SUPFAM" id="SSF81383">
    <property type="entry name" value="F-box domain"/>
    <property type="match status" value="1"/>
</dbReference>
<evidence type="ECO:0000313" key="2">
    <source>
        <dbReference type="EMBL" id="OAD73534.1"/>
    </source>
</evidence>
<evidence type="ECO:0000259" key="1">
    <source>
        <dbReference type="PROSITE" id="PS50181"/>
    </source>
</evidence>
<reference evidence="3" key="1">
    <citation type="submission" date="2015-06" db="EMBL/GenBank/DDBJ databases">
        <title>Expansion of signal transduction pathways in fungi by whole-genome duplication.</title>
        <authorList>
            <consortium name="DOE Joint Genome Institute"/>
            <person name="Corrochano L.M."/>
            <person name="Kuo A."/>
            <person name="Marcet-Houben M."/>
            <person name="Polaino S."/>
            <person name="Salamov A."/>
            <person name="Villalobos J.M."/>
            <person name="Alvarez M.I."/>
            <person name="Avalos J."/>
            <person name="Benito E.P."/>
            <person name="Benoit I."/>
            <person name="Burger G."/>
            <person name="Camino L.P."/>
            <person name="Canovas D."/>
            <person name="Cerda-Olmedo E."/>
            <person name="Cheng J.-F."/>
            <person name="Dominguez A."/>
            <person name="Elias M."/>
            <person name="Eslava A.P."/>
            <person name="Glaser F."/>
            <person name="Grimwood J."/>
            <person name="Gutierrez G."/>
            <person name="Heitman J."/>
            <person name="Henrissat B."/>
            <person name="Iturriaga E.A."/>
            <person name="Lang B.F."/>
            <person name="Lavin J.L."/>
            <person name="Lee S."/>
            <person name="Li W."/>
            <person name="Lindquist E."/>
            <person name="Lopez-Garcia S."/>
            <person name="Luque E.M."/>
            <person name="Marcos A.T."/>
            <person name="Martin J."/>
            <person name="McCluskey K."/>
            <person name="Medina H.R."/>
            <person name="Miralles-Duran A."/>
            <person name="Miyazaki A."/>
            <person name="Munoz-Torres E."/>
            <person name="Oguiza J.A."/>
            <person name="Ohm R."/>
            <person name="Olmedo M."/>
            <person name="Orejas M."/>
            <person name="Ortiz-Castellanos L."/>
            <person name="Pisabarro A.G."/>
            <person name="Rodriguez-Romero J."/>
            <person name="Ruiz-Herrera J."/>
            <person name="Ruiz-Vazquez R."/>
            <person name="Sanz C."/>
            <person name="Schackwitz W."/>
            <person name="Schmutz J."/>
            <person name="Shahriari M."/>
            <person name="Shelest E."/>
            <person name="Silva-Franco F."/>
            <person name="Soanes D."/>
            <person name="Syed K."/>
            <person name="Tagua V.G."/>
            <person name="Talbot N.J."/>
            <person name="Thon M."/>
            <person name="De vries R.P."/>
            <person name="Wiebenga A."/>
            <person name="Yadav J.S."/>
            <person name="Braun E.L."/>
            <person name="Baker S."/>
            <person name="Garre V."/>
            <person name="Horwitz B."/>
            <person name="Torres-Martinez S."/>
            <person name="Idnurm A."/>
            <person name="Herrera-Estrella A."/>
            <person name="Gabaldon T."/>
            <person name="Grigoriev I.V."/>
        </authorList>
    </citation>
    <scope>NUCLEOTIDE SEQUENCE [LARGE SCALE GENOMIC DNA]</scope>
    <source>
        <strain evidence="3">NRRL 1555(-)</strain>
    </source>
</reference>
<dbReference type="Gene3D" id="3.80.10.10">
    <property type="entry name" value="Ribonuclease Inhibitor"/>
    <property type="match status" value="1"/>
</dbReference>
<protein>
    <recommendedName>
        <fullName evidence="1">F-box domain-containing protein</fullName>
    </recommendedName>
</protein>
<dbReference type="Gene3D" id="1.20.1280.50">
    <property type="match status" value="1"/>
</dbReference>
<proteinExistence type="predicted"/>
<dbReference type="AlphaFoldDB" id="A0A167MQC8"/>
<dbReference type="SUPFAM" id="SSF52047">
    <property type="entry name" value="RNI-like"/>
    <property type="match status" value="1"/>
</dbReference>
<dbReference type="OrthoDB" id="2253782at2759"/>
<dbReference type="GeneID" id="29004167"/>
<dbReference type="EMBL" id="KV440981">
    <property type="protein sequence ID" value="OAD73534.1"/>
    <property type="molecule type" value="Genomic_DNA"/>
</dbReference>
<feature type="domain" description="F-box" evidence="1">
    <location>
        <begin position="1"/>
        <end position="45"/>
    </location>
</feature>
<gene>
    <name evidence="2" type="ORF">PHYBLDRAFT_77497</name>
</gene>
<dbReference type="InterPro" id="IPR032675">
    <property type="entry name" value="LRR_dom_sf"/>
</dbReference>
<dbReference type="InterPro" id="IPR036047">
    <property type="entry name" value="F-box-like_dom_sf"/>
</dbReference>
<keyword evidence="3" id="KW-1185">Reference proteome</keyword>
<evidence type="ECO:0000313" key="3">
    <source>
        <dbReference type="Proteomes" id="UP000077315"/>
    </source>
</evidence>
<dbReference type="Pfam" id="PF12937">
    <property type="entry name" value="F-box-like"/>
    <property type="match status" value="1"/>
</dbReference>
<name>A0A167MQC8_PHYB8</name>
<sequence length="635" mass="73094">MGVTELPFEILTRISDHLSKDDKLSCALTCKTWRYPFQKAMWKNIRFYSHADVKTLINIVKSPQNLYTSYGSWVHSLRISCYYKATDISDIKFSGLFKFLPNIKSLNLGNISYEDIGTGIARSDKIWKFLENLKINYKGTSEKKPAKPLFELINACSMLRKLEIYDGGWLYRAEFSVNDFDRMHQHLKNLSSINAGIYLSSDFSAMLDAIPNTTPALSVTSLDLDSKQYEDECDEFNESRNDWNPLWLYYFGYKYPNLRSLNIQALDIRGDKINSDQRQTMISLFRSNPNAFRHLEKFSITTDRYFESSDLVLWELLCSVKVPLKKLSIHATSNGKVDRSSPMNVDRILQAFSETLESLSLSGFIYSSDGQNSIIKLSSYYPVLTNLSINGGNVSLNLDDLLDMCVALKTLQYCGGNLLIGSSTVTRKSKHRQHGLITLSLEKCYTASRIFSHISFRCRSLKRITFDTLNITGSISDKTGCLLIEMPHTFLKILQIARIQYATSYQEMDGEDAINLTLLTQLNEAPLPDKKTGRKKNKVNSKKKVAESHNREWLYTYDVREFWTVLGRDTAQVYDEEEIEFIDEYYRDFRASASSTTSKDYMFYNEERDEQGWIHELDRGYGKFVFGNIKGVEII</sequence>
<dbReference type="VEuPathDB" id="FungiDB:PHYBLDRAFT_77497"/>